<feature type="region of interest" description="Disordered" evidence="1">
    <location>
        <begin position="16"/>
        <end position="42"/>
    </location>
</feature>
<organism evidence="2 3">
    <name type="scientific">Scleroderma citrinum Foug A</name>
    <dbReference type="NCBI Taxonomy" id="1036808"/>
    <lineage>
        <taxon>Eukaryota</taxon>
        <taxon>Fungi</taxon>
        <taxon>Dikarya</taxon>
        <taxon>Basidiomycota</taxon>
        <taxon>Agaricomycotina</taxon>
        <taxon>Agaricomycetes</taxon>
        <taxon>Agaricomycetidae</taxon>
        <taxon>Boletales</taxon>
        <taxon>Sclerodermatineae</taxon>
        <taxon>Sclerodermataceae</taxon>
        <taxon>Scleroderma</taxon>
    </lineage>
</organism>
<dbReference type="EMBL" id="KN822038">
    <property type="protein sequence ID" value="KIM63022.1"/>
    <property type="molecule type" value="Genomic_DNA"/>
</dbReference>
<reference evidence="3" key="2">
    <citation type="submission" date="2015-01" db="EMBL/GenBank/DDBJ databases">
        <title>Evolutionary Origins and Diversification of the Mycorrhizal Mutualists.</title>
        <authorList>
            <consortium name="DOE Joint Genome Institute"/>
            <consortium name="Mycorrhizal Genomics Consortium"/>
            <person name="Kohler A."/>
            <person name="Kuo A."/>
            <person name="Nagy L.G."/>
            <person name="Floudas D."/>
            <person name="Copeland A."/>
            <person name="Barry K.W."/>
            <person name="Cichocki N."/>
            <person name="Veneault-Fourrey C."/>
            <person name="LaButti K."/>
            <person name="Lindquist E.A."/>
            <person name="Lipzen A."/>
            <person name="Lundell T."/>
            <person name="Morin E."/>
            <person name="Murat C."/>
            <person name="Riley R."/>
            <person name="Ohm R."/>
            <person name="Sun H."/>
            <person name="Tunlid A."/>
            <person name="Henrissat B."/>
            <person name="Grigoriev I.V."/>
            <person name="Hibbett D.S."/>
            <person name="Martin F."/>
        </authorList>
    </citation>
    <scope>NUCLEOTIDE SEQUENCE [LARGE SCALE GENOMIC DNA]</scope>
    <source>
        <strain evidence="3">Foug A</strain>
    </source>
</reference>
<proteinExistence type="predicted"/>
<evidence type="ECO:0000256" key="1">
    <source>
        <dbReference type="SAM" id="MobiDB-lite"/>
    </source>
</evidence>
<dbReference type="HOGENOM" id="CLU_1147772_0_0_1"/>
<dbReference type="AlphaFoldDB" id="A0A0C3ADK9"/>
<dbReference type="Proteomes" id="UP000053989">
    <property type="component" value="Unassembled WGS sequence"/>
</dbReference>
<name>A0A0C3ADK9_9AGAM</name>
<reference evidence="2 3" key="1">
    <citation type="submission" date="2014-04" db="EMBL/GenBank/DDBJ databases">
        <authorList>
            <consortium name="DOE Joint Genome Institute"/>
            <person name="Kuo A."/>
            <person name="Kohler A."/>
            <person name="Nagy L.G."/>
            <person name="Floudas D."/>
            <person name="Copeland A."/>
            <person name="Barry K.W."/>
            <person name="Cichocki N."/>
            <person name="Veneault-Fourrey C."/>
            <person name="LaButti K."/>
            <person name="Lindquist E.A."/>
            <person name="Lipzen A."/>
            <person name="Lundell T."/>
            <person name="Morin E."/>
            <person name="Murat C."/>
            <person name="Sun H."/>
            <person name="Tunlid A."/>
            <person name="Henrissat B."/>
            <person name="Grigoriev I.V."/>
            <person name="Hibbett D.S."/>
            <person name="Martin F."/>
            <person name="Nordberg H.P."/>
            <person name="Cantor M.N."/>
            <person name="Hua S.X."/>
        </authorList>
    </citation>
    <scope>NUCLEOTIDE SEQUENCE [LARGE SCALE GENOMIC DNA]</scope>
    <source>
        <strain evidence="2 3">Foug A</strain>
    </source>
</reference>
<evidence type="ECO:0000313" key="3">
    <source>
        <dbReference type="Proteomes" id="UP000053989"/>
    </source>
</evidence>
<protein>
    <submittedName>
        <fullName evidence="2">Uncharacterized protein</fullName>
    </submittedName>
</protein>
<dbReference type="InParanoid" id="A0A0C3ADK9"/>
<sequence>MTKCSICSGEPLYRKEVGHGRQRRSQARSGTSGPTKPFGRNRDSDSVLLSPLICEVGTFVKLKYCIQLWQFSMSHRQSLSTVRNANVRLELLDTLIGTLYGTYMPKCQCQLIFMNYPTRAVGGSILRLSVVLASSEILGFSECLSNPFTWLSKLFNPSTRPLAFPLYMSMSTMLLCRCEYPHVVEVFATPGCTLNASTWIVILVDLSVRPLATNTIAIHQRVRSQSRGSCGWQLALLIYMRH</sequence>
<accession>A0A0C3ADK9</accession>
<evidence type="ECO:0000313" key="2">
    <source>
        <dbReference type="EMBL" id="KIM63022.1"/>
    </source>
</evidence>
<keyword evidence="3" id="KW-1185">Reference proteome</keyword>
<gene>
    <name evidence="2" type="ORF">SCLCIDRAFT_773941</name>
</gene>